<evidence type="ECO:0000313" key="1">
    <source>
        <dbReference type="EMBL" id="PNX78937.1"/>
    </source>
</evidence>
<evidence type="ECO:0000313" key="2">
    <source>
        <dbReference type="Proteomes" id="UP000236291"/>
    </source>
</evidence>
<name>A0A2K3LK63_TRIPR</name>
<gene>
    <name evidence="1" type="ORF">L195_g034920</name>
</gene>
<dbReference type="AlphaFoldDB" id="A0A2K3LK63"/>
<dbReference type="Proteomes" id="UP000236291">
    <property type="component" value="Unassembled WGS sequence"/>
</dbReference>
<dbReference type="EMBL" id="ASHM01035038">
    <property type="protein sequence ID" value="PNX78937.1"/>
    <property type="molecule type" value="Genomic_DNA"/>
</dbReference>
<feature type="non-terminal residue" evidence="1">
    <location>
        <position position="1"/>
    </location>
</feature>
<reference evidence="1 2" key="1">
    <citation type="journal article" date="2014" name="Am. J. Bot.">
        <title>Genome assembly and annotation for red clover (Trifolium pratense; Fabaceae).</title>
        <authorList>
            <person name="Istvanek J."/>
            <person name="Jaros M."/>
            <person name="Krenek A."/>
            <person name="Repkova J."/>
        </authorList>
    </citation>
    <scope>NUCLEOTIDE SEQUENCE [LARGE SCALE GENOMIC DNA]</scope>
    <source>
        <strain evidence="2">cv. Tatra</strain>
        <tissue evidence="1">Young leaves</tissue>
    </source>
</reference>
<organism evidence="1 2">
    <name type="scientific">Trifolium pratense</name>
    <name type="common">Red clover</name>
    <dbReference type="NCBI Taxonomy" id="57577"/>
    <lineage>
        <taxon>Eukaryota</taxon>
        <taxon>Viridiplantae</taxon>
        <taxon>Streptophyta</taxon>
        <taxon>Embryophyta</taxon>
        <taxon>Tracheophyta</taxon>
        <taxon>Spermatophyta</taxon>
        <taxon>Magnoliopsida</taxon>
        <taxon>eudicotyledons</taxon>
        <taxon>Gunneridae</taxon>
        <taxon>Pentapetalae</taxon>
        <taxon>rosids</taxon>
        <taxon>fabids</taxon>
        <taxon>Fabales</taxon>
        <taxon>Fabaceae</taxon>
        <taxon>Papilionoideae</taxon>
        <taxon>50 kb inversion clade</taxon>
        <taxon>NPAAA clade</taxon>
        <taxon>Hologalegina</taxon>
        <taxon>IRL clade</taxon>
        <taxon>Trifolieae</taxon>
        <taxon>Trifolium</taxon>
    </lineage>
</organism>
<protein>
    <submittedName>
        <fullName evidence="1">Uncharacterized protein</fullName>
    </submittedName>
</protein>
<reference evidence="1 2" key="2">
    <citation type="journal article" date="2017" name="Front. Plant Sci.">
        <title>Gene Classification and Mining of Molecular Markers Useful in Red Clover (Trifolium pratense) Breeding.</title>
        <authorList>
            <person name="Istvanek J."/>
            <person name="Dluhosova J."/>
            <person name="Dluhos P."/>
            <person name="Patkova L."/>
            <person name="Nedelnik J."/>
            <person name="Repkova J."/>
        </authorList>
    </citation>
    <scope>NUCLEOTIDE SEQUENCE [LARGE SCALE GENOMIC DNA]</scope>
    <source>
        <strain evidence="2">cv. Tatra</strain>
        <tissue evidence="1">Young leaves</tissue>
    </source>
</reference>
<sequence>VVVRARRDVKDSEDGIQYQKKLNQSGTETEY</sequence>
<comment type="caution">
    <text evidence="1">The sequence shown here is derived from an EMBL/GenBank/DDBJ whole genome shotgun (WGS) entry which is preliminary data.</text>
</comment>
<accession>A0A2K3LK63</accession>
<proteinExistence type="predicted"/>